<protein>
    <submittedName>
        <fullName evidence="1">Uncharacterized protein</fullName>
    </submittedName>
</protein>
<comment type="caution">
    <text evidence="1">The sequence shown here is derived from an EMBL/GenBank/DDBJ whole genome shotgun (WGS) entry which is preliminary data.</text>
</comment>
<accession>A0A927KZ99</accession>
<reference evidence="1" key="1">
    <citation type="submission" date="2020-09" db="EMBL/GenBank/DDBJ databases">
        <title>Streptomyces canutascabiei sp. nov., which causes potato common scab and is distributed across the world.</title>
        <authorList>
            <person name="Nguyen H.P."/>
            <person name="Weisberg A.J."/>
            <person name="Chang J.H."/>
            <person name="Clarke C.R."/>
        </authorList>
    </citation>
    <scope>NUCLEOTIDE SEQUENCE</scope>
    <source>
        <strain evidence="1">ID-01-6.2a</strain>
    </source>
</reference>
<evidence type="ECO:0000313" key="2">
    <source>
        <dbReference type="Proteomes" id="UP000661025"/>
    </source>
</evidence>
<evidence type="ECO:0000313" key="1">
    <source>
        <dbReference type="EMBL" id="MBD9722016.1"/>
    </source>
</evidence>
<dbReference type="RefSeq" id="WP_192359200.1">
    <property type="nucleotide sequence ID" value="NZ_CP119182.1"/>
</dbReference>
<gene>
    <name evidence="1" type="ORF">IHE70_01885</name>
</gene>
<sequence>MTVHEDAAEALLQDILRDEKATNAMLKLRNRHTQGEMNEGGIYRTGYADSLGSSARYAPNKWPLYQHAAFAQIHALIGTGDVAYTSISTGGRPGPDADRVGNASKLQDTMTPFRAELDMTQHGADSDGALSWDQPLKISQSTGAHFYPSPCRTDEYALLTSPIVLEAGSAPLEVGDSWPSRTLLHLWEDGAVARWPYGSELIWLFVHHKRSSFL</sequence>
<name>A0A927KZ99_9ACTN</name>
<organism evidence="1 2">
    <name type="scientific">Streptomyces caniscabiei</name>
    <dbReference type="NCBI Taxonomy" id="2746961"/>
    <lineage>
        <taxon>Bacteria</taxon>
        <taxon>Bacillati</taxon>
        <taxon>Actinomycetota</taxon>
        <taxon>Actinomycetes</taxon>
        <taxon>Kitasatosporales</taxon>
        <taxon>Streptomycetaceae</taxon>
        <taxon>Streptomyces</taxon>
    </lineage>
</organism>
<dbReference type="EMBL" id="JACYXT010000001">
    <property type="protein sequence ID" value="MBD9722016.1"/>
    <property type="molecule type" value="Genomic_DNA"/>
</dbReference>
<dbReference type="AlphaFoldDB" id="A0A927KZ99"/>
<proteinExistence type="predicted"/>
<dbReference type="GeneID" id="79929170"/>
<dbReference type="Proteomes" id="UP000661025">
    <property type="component" value="Unassembled WGS sequence"/>
</dbReference>